<proteinExistence type="predicted"/>
<name>A0A841PYF0_9BACI</name>
<protein>
    <submittedName>
        <fullName evidence="2">Uncharacterized protein</fullName>
    </submittedName>
</protein>
<dbReference type="AlphaFoldDB" id="A0A841PYF0"/>
<dbReference type="RefSeq" id="WP_174494469.1">
    <property type="nucleotide sequence ID" value="NZ_CADDWK010000001.1"/>
</dbReference>
<organism evidence="2 3">
    <name type="scientific">Salirhabdus euzebyi</name>
    <dbReference type="NCBI Taxonomy" id="394506"/>
    <lineage>
        <taxon>Bacteria</taxon>
        <taxon>Bacillati</taxon>
        <taxon>Bacillota</taxon>
        <taxon>Bacilli</taxon>
        <taxon>Bacillales</taxon>
        <taxon>Bacillaceae</taxon>
        <taxon>Salirhabdus</taxon>
    </lineage>
</organism>
<dbReference type="Proteomes" id="UP000581688">
    <property type="component" value="Unassembled WGS sequence"/>
</dbReference>
<dbReference type="EMBL" id="JACHGH010000001">
    <property type="protein sequence ID" value="MBB6451971.1"/>
    <property type="molecule type" value="Genomic_DNA"/>
</dbReference>
<evidence type="ECO:0000313" key="3">
    <source>
        <dbReference type="Proteomes" id="UP000581688"/>
    </source>
</evidence>
<comment type="caution">
    <text evidence="2">The sequence shown here is derived from an EMBL/GenBank/DDBJ whole genome shotgun (WGS) entry which is preliminary data.</text>
</comment>
<sequence length="50" mass="5816">MSLTNTCMELLEFINNLEQIIVKQNEMITKLVNENAELTNTVNEVMKLPY</sequence>
<gene>
    <name evidence="2" type="ORF">HNQ94_000392</name>
</gene>
<keyword evidence="3" id="KW-1185">Reference proteome</keyword>
<reference evidence="2 3" key="1">
    <citation type="submission" date="2020-08" db="EMBL/GenBank/DDBJ databases">
        <title>Genomic Encyclopedia of Type Strains, Phase IV (KMG-IV): sequencing the most valuable type-strain genomes for metagenomic binning, comparative biology and taxonomic classification.</title>
        <authorList>
            <person name="Goeker M."/>
        </authorList>
    </citation>
    <scope>NUCLEOTIDE SEQUENCE [LARGE SCALE GENOMIC DNA]</scope>
    <source>
        <strain evidence="2 3">DSM 19612</strain>
    </source>
</reference>
<evidence type="ECO:0000256" key="1">
    <source>
        <dbReference type="SAM" id="Coils"/>
    </source>
</evidence>
<accession>A0A841PYF0</accession>
<feature type="coiled-coil region" evidence="1">
    <location>
        <begin position="14"/>
        <end position="48"/>
    </location>
</feature>
<evidence type="ECO:0000313" key="2">
    <source>
        <dbReference type="EMBL" id="MBB6451971.1"/>
    </source>
</evidence>
<keyword evidence="1" id="KW-0175">Coiled coil</keyword>